<dbReference type="PANTHER" id="PTHR31325">
    <property type="entry name" value="OS01G0798800 PROTEIN-RELATED"/>
    <property type="match status" value="1"/>
</dbReference>
<evidence type="ECO:0000256" key="1">
    <source>
        <dbReference type="SAM" id="Phobius"/>
    </source>
</evidence>
<gene>
    <name evidence="3" type="ORF">URODEC1_LOCUS69048</name>
</gene>
<reference evidence="4" key="1">
    <citation type="submission" date="2024-06" db="EMBL/GenBank/DDBJ databases">
        <authorList>
            <person name="Ryan C."/>
        </authorList>
    </citation>
    <scope>NUCLEOTIDE SEQUENCE [LARGE SCALE GENOMIC DNA]</scope>
</reference>
<feature type="transmembrane region" description="Helical" evidence="1">
    <location>
        <begin position="65"/>
        <end position="85"/>
    </location>
</feature>
<proteinExistence type="predicted"/>
<evidence type="ECO:0000259" key="2">
    <source>
        <dbReference type="Pfam" id="PF13968"/>
    </source>
</evidence>
<dbReference type="Pfam" id="PF04578">
    <property type="entry name" value="DUF594"/>
    <property type="match status" value="1"/>
</dbReference>
<accession>A0ABC9BXT2</accession>
<dbReference type="Pfam" id="PF13968">
    <property type="entry name" value="DUF4220"/>
    <property type="match status" value="1"/>
</dbReference>
<evidence type="ECO:0000313" key="3">
    <source>
        <dbReference type="EMBL" id="CAL5008554.1"/>
    </source>
</evidence>
<evidence type="ECO:0000313" key="4">
    <source>
        <dbReference type="Proteomes" id="UP001497457"/>
    </source>
</evidence>
<dbReference type="EMBL" id="OZ075137">
    <property type="protein sequence ID" value="CAL5008554.1"/>
    <property type="molecule type" value="Genomic_DNA"/>
</dbReference>
<dbReference type="InterPro" id="IPR007658">
    <property type="entry name" value="DUF594"/>
</dbReference>
<keyword evidence="1" id="KW-1133">Transmembrane helix</keyword>
<name>A0ABC9BXT2_9POAL</name>
<dbReference type="InterPro" id="IPR025315">
    <property type="entry name" value="DUF4220"/>
</dbReference>
<keyword evidence="1" id="KW-0472">Membrane</keyword>
<feature type="domain" description="DUF4220" evidence="2">
    <location>
        <begin position="67"/>
        <end position="448"/>
    </location>
</feature>
<feature type="transmembrane region" description="Helical" evidence="1">
    <location>
        <begin position="128"/>
        <end position="148"/>
    </location>
</feature>
<organism evidence="3 4">
    <name type="scientific">Urochloa decumbens</name>
    <dbReference type="NCBI Taxonomy" id="240449"/>
    <lineage>
        <taxon>Eukaryota</taxon>
        <taxon>Viridiplantae</taxon>
        <taxon>Streptophyta</taxon>
        <taxon>Embryophyta</taxon>
        <taxon>Tracheophyta</taxon>
        <taxon>Spermatophyta</taxon>
        <taxon>Magnoliopsida</taxon>
        <taxon>Liliopsida</taxon>
        <taxon>Poales</taxon>
        <taxon>Poaceae</taxon>
        <taxon>PACMAD clade</taxon>
        <taxon>Panicoideae</taxon>
        <taxon>Panicodae</taxon>
        <taxon>Paniceae</taxon>
        <taxon>Melinidinae</taxon>
        <taxon>Urochloa</taxon>
    </lineage>
</organism>
<sequence length="764" mass="86921">MRPTTNAEVVDVGNLMEKQRLAPVKDLWNVWEIHCLILVSLFLQVFLFLTAGMRKRSASSVLRTVLWLAYLSADSVAIFVLGHLAAHASGPRHQLMFFWAPFVLVHLGGQDTITAFSKQDNELWRRHLLSLVFHVAFAGYVVAKAPWLDSRLRAAMVLIFLCGCFKYAERTYCLYCASPAILISRSLRSLSHTLRVLQREQGISEPRYHWTTGFYNWEKRPTRDGAKCQMSETFDMMLKGRRSWQSIRGRGITGSDITSVDALHNTVPSILVADDLPGMLGEFLSNPGRFKAYEYVGVRLVHCYQRLYTKNPLREAFYIVSRDLVHRLRIAHILINNGPPFRFFVETCLDSLFLLYCLFHYVSTPIALVLFMAAEKGDPVHTSRADIIVSYILLVGAIVLDMSSATLSIVSNVSFNLPAGIFLRVANYIQPAWSRKQWSEELAQYSMIMRHATQDTAGMASIRQWIGKRLGPWIPWGVGFFDLTHAPINKDHTPIMEFILDQLLYCGKSKEWNIASSRGQISLRRWMGSHQGPGSALYRSTSSSVDFPTSVLIWHIATDICYYLGDDNASTSSDKMKKHKKISRELSNYIMYLVFKCGVMLTSQSQFVHEEVHCEIRDVLTDQQLQQVSIGEKEAFMKLFKAWKEKQQDSKIEMQKHEELADDDSDNAAGSHHLQKLLRSTRESIYSAVLPRACEVAHDLISINDENQRWGLIASLWTEMLYYTAPRCGGAFHYKHLSIGGEFITHVLFLMYSLGPFLPTPAGA</sequence>
<keyword evidence="1" id="KW-0812">Transmembrane</keyword>
<dbReference type="Proteomes" id="UP001497457">
    <property type="component" value="Chromosome 27b"/>
</dbReference>
<protein>
    <recommendedName>
        <fullName evidence="2">DUF4220 domain-containing protein</fullName>
    </recommendedName>
</protein>
<feature type="transmembrane region" description="Helical" evidence="1">
    <location>
        <begin position="385"/>
        <end position="403"/>
    </location>
</feature>
<keyword evidence="4" id="KW-1185">Reference proteome</keyword>
<reference evidence="3 4" key="2">
    <citation type="submission" date="2024-10" db="EMBL/GenBank/DDBJ databases">
        <authorList>
            <person name="Ryan C."/>
        </authorList>
    </citation>
    <scope>NUCLEOTIDE SEQUENCE [LARGE SCALE GENOMIC DNA]</scope>
</reference>
<dbReference type="AlphaFoldDB" id="A0ABC9BXT2"/>
<feature type="transmembrane region" description="Helical" evidence="1">
    <location>
        <begin position="97"/>
        <end position="116"/>
    </location>
</feature>
<feature type="transmembrane region" description="Helical" evidence="1">
    <location>
        <begin position="353"/>
        <end position="373"/>
    </location>
</feature>
<feature type="transmembrane region" description="Helical" evidence="1">
    <location>
        <begin position="31"/>
        <end position="53"/>
    </location>
</feature>